<dbReference type="InterPro" id="IPR023631">
    <property type="entry name" value="Amidase_dom"/>
</dbReference>
<dbReference type="PANTHER" id="PTHR11895:SF169">
    <property type="entry name" value="GLUTAMYL-TRNA(GLN) AMIDOTRANSFERASE"/>
    <property type="match status" value="1"/>
</dbReference>
<dbReference type="AlphaFoldDB" id="A0A643FV34"/>
<dbReference type="Gene3D" id="1.20.58.1700">
    <property type="match status" value="1"/>
</dbReference>
<dbReference type="GO" id="GO:0004039">
    <property type="term" value="F:allophanate hydrolase activity"/>
    <property type="evidence" value="ECO:0007669"/>
    <property type="project" value="UniProtKB-EC"/>
</dbReference>
<evidence type="ECO:0000259" key="1">
    <source>
        <dbReference type="Pfam" id="PF01425"/>
    </source>
</evidence>
<dbReference type="NCBIfam" id="TIGR02713">
    <property type="entry name" value="allophanate_hyd"/>
    <property type="match status" value="1"/>
</dbReference>
<dbReference type="EMBL" id="CP062804">
    <property type="protein sequence ID" value="QOT79204.1"/>
    <property type="molecule type" value="Genomic_DNA"/>
</dbReference>
<evidence type="ECO:0000313" key="3">
    <source>
        <dbReference type="EMBL" id="QOT79204.1"/>
    </source>
</evidence>
<feature type="domain" description="Amidase" evidence="1">
    <location>
        <begin position="67"/>
        <end position="449"/>
    </location>
</feature>
<dbReference type="InterPro" id="IPR000120">
    <property type="entry name" value="Amidase"/>
</dbReference>
<name>A0A643FV34_9BURK</name>
<dbReference type="GeneID" id="98405410"/>
<dbReference type="InterPro" id="IPR036928">
    <property type="entry name" value="AS_sf"/>
</dbReference>
<evidence type="ECO:0000259" key="2">
    <source>
        <dbReference type="Pfam" id="PF21986"/>
    </source>
</evidence>
<dbReference type="NCBIfam" id="NF006043">
    <property type="entry name" value="PRK08186.1"/>
    <property type="match status" value="1"/>
</dbReference>
<dbReference type="InterPro" id="IPR014085">
    <property type="entry name" value="Allophanate_hydrolase"/>
</dbReference>
<dbReference type="EC" id="3.5.1.54" evidence="3"/>
<protein>
    <submittedName>
        <fullName evidence="3">Allophanate hydrolase</fullName>
        <ecNumber evidence="3">3.5.1.54</ecNumber>
    </submittedName>
</protein>
<dbReference type="SUPFAM" id="SSF75304">
    <property type="entry name" value="Amidase signature (AS) enzymes"/>
    <property type="match status" value="1"/>
</dbReference>
<gene>
    <name evidence="3" type="primary">atzF</name>
    <name evidence="3" type="ORF">F7R26_031085</name>
</gene>
<dbReference type="Gene3D" id="3.90.1300.10">
    <property type="entry name" value="Amidase signature (AS) domain"/>
    <property type="match status" value="1"/>
</dbReference>
<proteinExistence type="predicted"/>
<dbReference type="Pfam" id="PF01425">
    <property type="entry name" value="Amidase"/>
    <property type="match status" value="1"/>
</dbReference>
<reference evidence="3 4" key="1">
    <citation type="submission" date="2020-10" db="EMBL/GenBank/DDBJ databases">
        <title>Complete genome sequence of Cupriavidus basilensis CCUG 49340T.</title>
        <authorList>
            <person name="Salva-Serra F."/>
            <person name="Donoso R.A."/>
            <person name="Cho K.H."/>
            <person name="Yoo J.A."/>
            <person name="Lee K."/>
            <person name="Yoon S.-H."/>
            <person name="Perez-Pantoja D."/>
            <person name="Moore E.R.B."/>
        </authorList>
    </citation>
    <scope>NUCLEOTIDE SEQUENCE [LARGE SCALE GENOMIC DNA]</scope>
    <source>
        <strain evidence="4">CCUG 49340</strain>
    </source>
</reference>
<organism evidence="3 4">
    <name type="scientific">Cupriavidus basilensis</name>
    <dbReference type="NCBI Taxonomy" id="68895"/>
    <lineage>
        <taxon>Bacteria</taxon>
        <taxon>Pseudomonadati</taxon>
        <taxon>Pseudomonadota</taxon>
        <taxon>Betaproteobacteria</taxon>
        <taxon>Burkholderiales</taxon>
        <taxon>Burkholderiaceae</taxon>
        <taxon>Cupriavidus</taxon>
    </lineage>
</organism>
<dbReference type="RefSeq" id="WP_150986145.1">
    <property type="nucleotide sequence ID" value="NZ_CP062804.1"/>
</dbReference>
<feature type="domain" description="Allophanate hydrolase C-terminal" evidence="2">
    <location>
        <begin position="486"/>
        <end position="609"/>
    </location>
</feature>
<sequence length="621" mass="64454">MTSKTPLRRSAASLGSCRSLPEWQQLYKTQGASPADALAPFLDLDAADPAWIARLDAARLQSQLAALAARVEEAGGKRDAFPLYGVPFVVKDNIDVAGWPTTAACPAFAYVAERDAGTVARLRAAGAIVVAKANLDQFATGLVGVRSPYGAVPNTFDAAYVSGGSSSGSASSVARGWVPFSLGTDTAGSGRIPAAFNNIVGLKPTRGWLSSAGVVPACRTLDCVSVFALTVEDAALVAEIAGGFDHDDPYSRTYPLSAPAALAPSPVLGIPDALAFFGDTQAQASFAQAQADLQAMGAKLVPIDFSPFAELAALLYQGPWVAERFLAVSQLHASQPEAIDPVVRVIVEEAGRYSALDAFSAEYRRAALTRAIHLALATVDALVVPSAPSIYTLAAVQDDPIRLNARLGTYTNFTNLADLSALALPAGAREDGLPAGITLIAPAWADRALARFGRQWQAAQALPLGATGRACPVGAQRATPVTPGSVRLAVVGAHLSGMPLNHQLLTRHAAFVEACRTAPCYRLYALADTIPPKPGLVHSGTGQGAPIEVELWDVPLAGFGAFVAEIPAPLGIGKLLLEDGRQVTGFICEPRGLEGARDITAFGGWRAYRASADASANASAT</sequence>
<keyword evidence="3" id="KW-0378">Hydrolase</keyword>
<dbReference type="Proteomes" id="UP000397656">
    <property type="component" value="Chromosome 2"/>
</dbReference>
<dbReference type="InterPro" id="IPR053844">
    <property type="entry name" value="AH_C"/>
</dbReference>
<evidence type="ECO:0000313" key="4">
    <source>
        <dbReference type="Proteomes" id="UP000397656"/>
    </source>
</evidence>
<dbReference type="Pfam" id="PF21986">
    <property type="entry name" value="AH_C"/>
    <property type="match status" value="1"/>
</dbReference>
<accession>A0A643FV34</accession>
<dbReference type="Gene3D" id="3.10.490.10">
    <property type="entry name" value="Gamma-glutamyl cyclotransferase-like"/>
    <property type="match status" value="1"/>
</dbReference>
<dbReference type="PANTHER" id="PTHR11895">
    <property type="entry name" value="TRANSAMIDASE"/>
    <property type="match status" value="1"/>
</dbReference>